<feature type="domain" description="MARVEL" evidence="6">
    <location>
        <begin position="32"/>
        <end position="148"/>
    </location>
</feature>
<evidence type="ECO:0000256" key="4">
    <source>
        <dbReference type="ARBA" id="ARBA00023136"/>
    </source>
</evidence>
<reference evidence="7" key="1">
    <citation type="submission" date="2015-01" db="EMBL/GenBank/DDBJ databases">
        <authorList>
            <person name="Durling Mikael"/>
        </authorList>
    </citation>
    <scope>NUCLEOTIDE SEQUENCE</scope>
</reference>
<feature type="transmembrane region" description="Helical" evidence="5">
    <location>
        <begin position="25"/>
        <end position="47"/>
    </location>
</feature>
<evidence type="ECO:0000256" key="1">
    <source>
        <dbReference type="ARBA" id="ARBA00004141"/>
    </source>
</evidence>
<sequence length="185" mass="20677">MLFRRSHAGETAPTGRTRRSPLRPLISLNHFMVFASAAIVTGITAYFVHLEPKPHSTHIIYQLVIAVITLILYAISSILPFIKRYRGHFMPVNLILSYLWLTSFIFASQDWAGGRCVRNSTVAGRCSLKKTIIAFDFLALFFLMCNVVAEGFLLRQERTGAVVDPAVEPKHRPDTATTANTTNVV</sequence>
<evidence type="ECO:0000259" key="6">
    <source>
        <dbReference type="Pfam" id="PF01284"/>
    </source>
</evidence>
<dbReference type="PANTHER" id="PTHR39608">
    <property type="entry name" value="INTEGRAL MEMBRANE PROTEIN (AFU_ORTHOLOGUE AFUA_5G08640)"/>
    <property type="match status" value="1"/>
</dbReference>
<keyword evidence="2 5" id="KW-0812">Transmembrane</keyword>
<evidence type="ECO:0000313" key="7">
    <source>
        <dbReference type="EMBL" id="CEO50440.1"/>
    </source>
</evidence>
<dbReference type="InterPro" id="IPR008253">
    <property type="entry name" value="Marvel"/>
</dbReference>
<feature type="transmembrane region" description="Helical" evidence="5">
    <location>
        <begin position="132"/>
        <end position="149"/>
    </location>
</feature>
<evidence type="ECO:0000256" key="5">
    <source>
        <dbReference type="SAM" id="Phobius"/>
    </source>
</evidence>
<keyword evidence="3 5" id="KW-1133">Transmembrane helix</keyword>
<keyword evidence="4 5" id="KW-0472">Membrane</keyword>
<name>A0A0B7K625_BIOOC</name>
<evidence type="ECO:0000256" key="2">
    <source>
        <dbReference type="ARBA" id="ARBA00022692"/>
    </source>
</evidence>
<organism evidence="7">
    <name type="scientific">Bionectria ochroleuca</name>
    <name type="common">Gliocladium roseum</name>
    <dbReference type="NCBI Taxonomy" id="29856"/>
    <lineage>
        <taxon>Eukaryota</taxon>
        <taxon>Fungi</taxon>
        <taxon>Dikarya</taxon>
        <taxon>Ascomycota</taxon>
        <taxon>Pezizomycotina</taxon>
        <taxon>Sordariomycetes</taxon>
        <taxon>Hypocreomycetidae</taxon>
        <taxon>Hypocreales</taxon>
        <taxon>Bionectriaceae</taxon>
        <taxon>Clonostachys</taxon>
    </lineage>
</organism>
<gene>
    <name evidence="7" type="ORF">BN869_000006498_1</name>
</gene>
<protein>
    <recommendedName>
        <fullName evidence="6">MARVEL domain-containing protein</fullName>
    </recommendedName>
</protein>
<dbReference type="GO" id="GO:0016020">
    <property type="term" value="C:membrane"/>
    <property type="evidence" value="ECO:0007669"/>
    <property type="project" value="UniProtKB-SubCell"/>
</dbReference>
<comment type="subcellular location">
    <subcellularLocation>
        <location evidence="1">Membrane</location>
        <topology evidence="1">Multi-pass membrane protein</topology>
    </subcellularLocation>
</comment>
<dbReference type="Pfam" id="PF01284">
    <property type="entry name" value="MARVEL"/>
    <property type="match status" value="1"/>
</dbReference>
<accession>A0A0B7K625</accession>
<dbReference type="PANTHER" id="PTHR39608:SF2">
    <property type="entry name" value="MARVEL DOMAIN-CONTAINING PROTEIN"/>
    <property type="match status" value="1"/>
</dbReference>
<dbReference type="EMBL" id="CDPU01000018">
    <property type="protein sequence ID" value="CEO50440.1"/>
    <property type="molecule type" value="Genomic_DNA"/>
</dbReference>
<evidence type="ECO:0000256" key="3">
    <source>
        <dbReference type="ARBA" id="ARBA00022989"/>
    </source>
</evidence>
<feature type="transmembrane region" description="Helical" evidence="5">
    <location>
        <begin position="94"/>
        <end position="112"/>
    </location>
</feature>
<proteinExistence type="predicted"/>
<feature type="transmembrane region" description="Helical" evidence="5">
    <location>
        <begin position="59"/>
        <end position="82"/>
    </location>
</feature>
<dbReference type="AlphaFoldDB" id="A0A0B7K625"/>